<evidence type="ECO:0000313" key="3">
    <source>
        <dbReference type="Proteomes" id="UP001358417"/>
    </source>
</evidence>
<feature type="region of interest" description="Disordered" evidence="1">
    <location>
        <begin position="1"/>
        <end position="20"/>
    </location>
</feature>
<comment type="caution">
    <text evidence="2">The sequence shown here is derived from an EMBL/GenBank/DDBJ whole genome shotgun (WGS) entry which is preliminary data.</text>
</comment>
<gene>
    <name evidence="2" type="ORF">LTR84_008489</name>
</gene>
<accession>A0AAV9N118</accession>
<evidence type="ECO:0000256" key="1">
    <source>
        <dbReference type="SAM" id="MobiDB-lite"/>
    </source>
</evidence>
<sequence>MKSSQHPLPFPAGQEKGDQQIVQPLTLTATREATWNQVSPSPGFWKGNSDPFHATPVALNPRNNEILRLAQQFVIFTAWPDTANAVFRTPIADTRNSHIKLDFAVQDEGLLHAILASGNRVSSGLTTIPRLPTVSQESVHKTRAVAILRHRLGSGETSPGVIALIRLLISLEFDNDDPSTALLHLRGLLAMAMSNLALLQEIEGLLLVCDVWIAMSLAKRPEISPTRYDPGARDLHDFNTTLINDVHFNAPTVLTSVRTIPQAVSPYGLDQPTVHLFNSALEIVQTKALMTVIEDPFLQQQVVKWMHRRATAVSGYLMIGYVDATELMRISNIKHPIDVRQSIIAASCLTAILFMNLEYCESPSNYNFSKLFQKIEPILGSVADTMATTGSISDLELYLWLLFMCALGNDVYSARGDISYSGWPAHLFHQFRVQLHLDSLEHLKRLFHTFLYHDIIDDFLVGLLSLDTENISSSIISWPRWCTILHHYVPDR</sequence>
<dbReference type="AlphaFoldDB" id="A0AAV9N118"/>
<reference evidence="2 3" key="1">
    <citation type="submission" date="2023-08" db="EMBL/GenBank/DDBJ databases">
        <title>Black Yeasts Isolated from many extreme environments.</title>
        <authorList>
            <person name="Coleine C."/>
            <person name="Stajich J.E."/>
            <person name="Selbmann L."/>
        </authorList>
    </citation>
    <scope>NUCLEOTIDE SEQUENCE [LARGE SCALE GENOMIC DNA]</scope>
    <source>
        <strain evidence="2 3">CCFEE 5792</strain>
    </source>
</reference>
<dbReference type="GeneID" id="89976652"/>
<dbReference type="RefSeq" id="XP_064701939.1">
    <property type="nucleotide sequence ID" value="XM_064852034.1"/>
</dbReference>
<proteinExistence type="predicted"/>
<keyword evidence="3" id="KW-1185">Reference proteome</keyword>
<name>A0AAV9N118_9EURO</name>
<evidence type="ECO:0008006" key="4">
    <source>
        <dbReference type="Google" id="ProtNLM"/>
    </source>
</evidence>
<organism evidence="2 3">
    <name type="scientific">Exophiala bonariae</name>
    <dbReference type="NCBI Taxonomy" id="1690606"/>
    <lineage>
        <taxon>Eukaryota</taxon>
        <taxon>Fungi</taxon>
        <taxon>Dikarya</taxon>
        <taxon>Ascomycota</taxon>
        <taxon>Pezizomycotina</taxon>
        <taxon>Eurotiomycetes</taxon>
        <taxon>Chaetothyriomycetidae</taxon>
        <taxon>Chaetothyriales</taxon>
        <taxon>Herpotrichiellaceae</taxon>
        <taxon>Exophiala</taxon>
    </lineage>
</organism>
<evidence type="ECO:0000313" key="2">
    <source>
        <dbReference type="EMBL" id="KAK5046345.1"/>
    </source>
</evidence>
<dbReference type="EMBL" id="JAVRRD010000031">
    <property type="protein sequence ID" value="KAK5046345.1"/>
    <property type="molecule type" value="Genomic_DNA"/>
</dbReference>
<protein>
    <recommendedName>
        <fullName evidence="4">Transcription factor domain-containing protein</fullName>
    </recommendedName>
</protein>
<dbReference type="Proteomes" id="UP001358417">
    <property type="component" value="Unassembled WGS sequence"/>
</dbReference>